<comment type="subcellular location">
    <subcellularLocation>
        <location evidence="1">Membrane</location>
        <topology evidence="1">Lipid-anchor</topology>
    </subcellularLocation>
</comment>
<evidence type="ECO:0000259" key="9">
    <source>
        <dbReference type="Pfam" id="PF25198"/>
    </source>
</evidence>
<feature type="domain" description="Spore germination protein N-terminal" evidence="9">
    <location>
        <begin position="25"/>
        <end position="190"/>
    </location>
</feature>
<evidence type="ECO:0000256" key="6">
    <source>
        <dbReference type="ARBA" id="ARBA00023139"/>
    </source>
</evidence>
<protein>
    <submittedName>
        <fullName evidence="10">Ger(X)C family spore germination protein</fullName>
    </submittedName>
</protein>
<dbReference type="InterPro" id="IPR057336">
    <property type="entry name" value="GerAC_N"/>
</dbReference>
<evidence type="ECO:0000259" key="8">
    <source>
        <dbReference type="Pfam" id="PF05504"/>
    </source>
</evidence>
<keyword evidence="4" id="KW-0732">Signal</keyword>
<dbReference type="InterPro" id="IPR038501">
    <property type="entry name" value="Spore_GerAC_C_sf"/>
</dbReference>
<evidence type="ECO:0000256" key="2">
    <source>
        <dbReference type="ARBA" id="ARBA00007886"/>
    </source>
</evidence>
<dbReference type="EMBL" id="JAUCFI010000003">
    <property type="protein sequence ID" value="MDM5284793.1"/>
    <property type="molecule type" value="Genomic_DNA"/>
</dbReference>
<feature type="domain" description="Spore germination GerAC-like C-terminal" evidence="8">
    <location>
        <begin position="200"/>
        <end position="351"/>
    </location>
</feature>
<dbReference type="Gene3D" id="3.30.300.210">
    <property type="entry name" value="Nutrient germinant receptor protein C, domain 3"/>
    <property type="match status" value="1"/>
</dbReference>
<keyword evidence="6" id="KW-0564">Palmitate</keyword>
<dbReference type="PANTHER" id="PTHR35789:SF1">
    <property type="entry name" value="SPORE GERMINATION PROTEIN B3"/>
    <property type="match status" value="1"/>
</dbReference>
<evidence type="ECO:0000256" key="5">
    <source>
        <dbReference type="ARBA" id="ARBA00023136"/>
    </source>
</evidence>
<comment type="caution">
    <text evidence="10">The sequence shown here is derived from an EMBL/GenBank/DDBJ whole genome shotgun (WGS) entry which is preliminary data.</text>
</comment>
<organism evidence="10 11">
    <name type="scientific">Peribacillus frigoritolerans</name>
    <dbReference type="NCBI Taxonomy" id="450367"/>
    <lineage>
        <taxon>Bacteria</taxon>
        <taxon>Bacillati</taxon>
        <taxon>Bacillota</taxon>
        <taxon>Bacilli</taxon>
        <taxon>Bacillales</taxon>
        <taxon>Bacillaceae</taxon>
        <taxon>Peribacillus</taxon>
    </lineage>
</organism>
<gene>
    <name evidence="10" type="ORF">QUF85_16015</name>
</gene>
<reference evidence="10" key="1">
    <citation type="submission" date="2023-06" db="EMBL/GenBank/DDBJ databases">
        <title>Comparative genomics of Bacillaceae isolates and their secondary metabolite potential.</title>
        <authorList>
            <person name="Song L."/>
            <person name="Nielsen L.J."/>
            <person name="Mohite O."/>
            <person name="Xu X."/>
            <person name="Weber T."/>
            <person name="Kovacs A.T."/>
        </authorList>
    </citation>
    <scope>NUCLEOTIDE SEQUENCE</scope>
    <source>
        <strain evidence="10">G1S1</strain>
    </source>
</reference>
<keyword evidence="7" id="KW-0449">Lipoprotein</keyword>
<keyword evidence="3" id="KW-0309">Germination</keyword>
<evidence type="ECO:0000313" key="10">
    <source>
        <dbReference type="EMBL" id="MDM5284793.1"/>
    </source>
</evidence>
<dbReference type="Pfam" id="PF25198">
    <property type="entry name" value="Spore_GerAC_N"/>
    <property type="match status" value="1"/>
</dbReference>
<proteinExistence type="inferred from homology"/>
<evidence type="ECO:0000256" key="1">
    <source>
        <dbReference type="ARBA" id="ARBA00004635"/>
    </source>
</evidence>
<accession>A0AAJ1QNW7</accession>
<dbReference type="NCBIfam" id="TIGR02887">
    <property type="entry name" value="spore_ger_x_C"/>
    <property type="match status" value="1"/>
</dbReference>
<keyword evidence="5" id="KW-0472">Membrane</keyword>
<dbReference type="Pfam" id="PF05504">
    <property type="entry name" value="Spore_GerAC"/>
    <property type="match status" value="1"/>
</dbReference>
<dbReference type="InterPro" id="IPR046953">
    <property type="entry name" value="Spore_GerAC-like_C"/>
</dbReference>
<evidence type="ECO:0000256" key="4">
    <source>
        <dbReference type="ARBA" id="ARBA00022729"/>
    </source>
</evidence>
<evidence type="ECO:0000313" key="11">
    <source>
        <dbReference type="Proteomes" id="UP001238973"/>
    </source>
</evidence>
<dbReference type="Proteomes" id="UP001238973">
    <property type="component" value="Unassembled WGS sequence"/>
</dbReference>
<name>A0AAJ1QNW7_9BACI</name>
<evidence type="ECO:0000256" key="7">
    <source>
        <dbReference type="ARBA" id="ARBA00023288"/>
    </source>
</evidence>
<dbReference type="GO" id="GO:0009847">
    <property type="term" value="P:spore germination"/>
    <property type="evidence" value="ECO:0007669"/>
    <property type="project" value="InterPro"/>
</dbReference>
<dbReference type="GO" id="GO:0016020">
    <property type="term" value="C:membrane"/>
    <property type="evidence" value="ECO:0007669"/>
    <property type="project" value="UniProtKB-SubCell"/>
</dbReference>
<evidence type="ECO:0000256" key="3">
    <source>
        <dbReference type="ARBA" id="ARBA00022544"/>
    </source>
</evidence>
<dbReference type="PANTHER" id="PTHR35789">
    <property type="entry name" value="SPORE GERMINATION PROTEIN B3"/>
    <property type="match status" value="1"/>
</dbReference>
<sequence length="359" mass="41214">MRSIIICSKLVLSLCILMPLSGCWDIKDINHRAFPIAMGITKEGEKFKVLLQIPVTSEGVQKQTIVKGTGSTILKAVEDIRTNMESGVDLLHIRIIIFDRKLVEEGGMEEPINTFMRIREISSKTLIAICDDNIDAFFLTLKKNLEKGINLYDFFEKYAGWTPQISLTRLWHVYRALNSYTQNVAIPMVKSGENTPVTYTGSAVMKKGKIVSKMDPKETLLFNAFHGNSMKGRVEVMEHATIMIVGNTGFHKGELRNHIPYMFSTIRLNVVIQERRGKVSNAIIKKELEKVLANRFDGMLKRFQKQETDVFGLGQYYRNKIPYEELKDWRKKYYPNLEMKLTIHTTIQNEGKIKTIIDK</sequence>
<dbReference type="AlphaFoldDB" id="A0AAJ1QNW7"/>
<dbReference type="RefSeq" id="WP_048685787.1">
    <property type="nucleotide sequence ID" value="NZ_CP084539.1"/>
</dbReference>
<comment type="similarity">
    <text evidence="2">Belongs to the GerABKC lipoprotein family.</text>
</comment>
<dbReference type="InterPro" id="IPR008844">
    <property type="entry name" value="Spore_GerAC-like"/>
</dbReference>